<evidence type="ECO:0000313" key="2">
    <source>
        <dbReference type="EMBL" id="RKO84967.1"/>
    </source>
</evidence>
<evidence type="ECO:0000256" key="1">
    <source>
        <dbReference type="SAM" id="MobiDB-lite"/>
    </source>
</evidence>
<organism evidence="2 3">
    <name type="scientific">Blyttiomyces helicus</name>
    <dbReference type="NCBI Taxonomy" id="388810"/>
    <lineage>
        <taxon>Eukaryota</taxon>
        <taxon>Fungi</taxon>
        <taxon>Fungi incertae sedis</taxon>
        <taxon>Chytridiomycota</taxon>
        <taxon>Chytridiomycota incertae sedis</taxon>
        <taxon>Chytridiomycetes</taxon>
        <taxon>Chytridiomycetes incertae sedis</taxon>
        <taxon>Blyttiomyces</taxon>
    </lineage>
</organism>
<sequence>MGGPLAVHAPGPSADICKLNLSSSTLLMYTPISMLKSTSHTSNVLSPRITKRTPPPSQTSSNPWQGQIVCQAHRQPMEQGQTHEEQKTLLGIPSQMARLACQQDYLGASQNDQVHHCLWGLVKLIRVQLGDQSQSGDDFVMTAPASVPGQSSIKQKWAGATNAEKLPKSRKRKTTALVKNLPTAPIIRLEQARWDVKWLSLDEMENDVPTKRKGKAPTMAKGKAPARAKGKSPAEAKHKAPGLFVANLNSAAGLVLPSGPYTVFESSDDHQESLMYRSTETALPQTT</sequence>
<dbReference type="AlphaFoldDB" id="A0A4V1IQ14"/>
<dbReference type="Proteomes" id="UP000269721">
    <property type="component" value="Unassembled WGS sequence"/>
</dbReference>
<feature type="region of interest" description="Disordered" evidence="1">
    <location>
        <begin position="209"/>
        <end position="237"/>
    </location>
</feature>
<proteinExistence type="predicted"/>
<evidence type="ECO:0000313" key="3">
    <source>
        <dbReference type="Proteomes" id="UP000269721"/>
    </source>
</evidence>
<gene>
    <name evidence="2" type="ORF">BDK51DRAFT_49390</name>
</gene>
<accession>A0A4V1IQ14</accession>
<name>A0A4V1IQ14_9FUNG</name>
<feature type="compositionally biased region" description="Polar residues" evidence="1">
    <location>
        <begin position="276"/>
        <end position="287"/>
    </location>
</feature>
<feature type="region of interest" description="Disordered" evidence="1">
    <location>
        <begin position="40"/>
        <end position="64"/>
    </location>
</feature>
<protein>
    <submittedName>
        <fullName evidence="2">Uncharacterized protein</fullName>
    </submittedName>
</protein>
<reference evidence="3" key="1">
    <citation type="journal article" date="2018" name="Nat. Microbiol.">
        <title>Leveraging single-cell genomics to expand the fungal tree of life.</title>
        <authorList>
            <person name="Ahrendt S.R."/>
            <person name="Quandt C.A."/>
            <person name="Ciobanu D."/>
            <person name="Clum A."/>
            <person name="Salamov A."/>
            <person name="Andreopoulos B."/>
            <person name="Cheng J.F."/>
            <person name="Woyke T."/>
            <person name="Pelin A."/>
            <person name="Henrissat B."/>
            <person name="Reynolds N.K."/>
            <person name="Benny G.L."/>
            <person name="Smith M.E."/>
            <person name="James T.Y."/>
            <person name="Grigoriev I.V."/>
        </authorList>
    </citation>
    <scope>NUCLEOTIDE SEQUENCE [LARGE SCALE GENOMIC DNA]</scope>
</reference>
<keyword evidence="3" id="KW-1185">Reference proteome</keyword>
<dbReference type="EMBL" id="KZ999544">
    <property type="protein sequence ID" value="RKO84967.1"/>
    <property type="molecule type" value="Genomic_DNA"/>
</dbReference>
<feature type="region of interest" description="Disordered" evidence="1">
    <location>
        <begin position="267"/>
        <end position="287"/>
    </location>
</feature>